<protein>
    <submittedName>
        <fullName evidence="1">Uncharacterized protein</fullName>
    </submittedName>
</protein>
<evidence type="ECO:0000313" key="2">
    <source>
        <dbReference type="Proteomes" id="UP000238274"/>
    </source>
</evidence>
<accession>A0A2S4WP49</accession>
<sequence>MYIYRRKVRTIYNTYQQVGSINELMTNETGRLDGEFFLTELSEQPGFKIVHRLGKVKQTHDKHRRTMNRKGCVIAI</sequence>
<evidence type="ECO:0000313" key="1">
    <source>
        <dbReference type="EMBL" id="POW23467.1"/>
    </source>
</evidence>
<dbReference type="OrthoDB" id="2496332at2759"/>
<reference evidence="2" key="2">
    <citation type="journal article" date="2018" name="BMC Genomics">
        <title>Genomic insights into host adaptation between the wheat stripe rust pathogen (Puccinia striiformis f. sp. tritici) and the barley stripe rust pathogen (Puccinia striiformis f. sp. hordei).</title>
        <authorList>
            <person name="Xia C."/>
            <person name="Wang M."/>
            <person name="Yin C."/>
            <person name="Cornejo O.E."/>
            <person name="Hulbert S.H."/>
            <person name="Chen X."/>
        </authorList>
    </citation>
    <scope>NUCLEOTIDE SEQUENCE [LARGE SCALE GENOMIC DNA]</scope>
    <source>
        <strain evidence="2">93TX-2</strain>
    </source>
</reference>
<comment type="caution">
    <text evidence="1">The sequence shown here is derived from an EMBL/GenBank/DDBJ whole genome shotgun (WGS) entry which is preliminary data.</text>
</comment>
<dbReference type="AlphaFoldDB" id="A0A2S4WP49"/>
<name>A0A2S4WP49_9BASI</name>
<dbReference type="EMBL" id="PKSM01000001">
    <property type="protein sequence ID" value="POW23467.1"/>
    <property type="molecule type" value="Genomic_DNA"/>
</dbReference>
<keyword evidence="2" id="KW-1185">Reference proteome</keyword>
<reference evidence="1 2" key="1">
    <citation type="submission" date="2017-12" db="EMBL/GenBank/DDBJ databases">
        <title>Gene loss provides genomic basis for host adaptation in cereal stripe rust fungi.</title>
        <authorList>
            <person name="Xia C."/>
        </authorList>
    </citation>
    <scope>NUCLEOTIDE SEQUENCE [LARGE SCALE GENOMIC DNA]</scope>
    <source>
        <strain evidence="1 2">93TX-2</strain>
    </source>
</reference>
<dbReference type="Proteomes" id="UP000238274">
    <property type="component" value="Unassembled WGS sequence"/>
</dbReference>
<gene>
    <name evidence="1" type="ORF">PSHT_00098</name>
</gene>
<organism evidence="1 2">
    <name type="scientific">Puccinia striiformis</name>
    <dbReference type="NCBI Taxonomy" id="27350"/>
    <lineage>
        <taxon>Eukaryota</taxon>
        <taxon>Fungi</taxon>
        <taxon>Dikarya</taxon>
        <taxon>Basidiomycota</taxon>
        <taxon>Pucciniomycotina</taxon>
        <taxon>Pucciniomycetes</taxon>
        <taxon>Pucciniales</taxon>
        <taxon>Pucciniaceae</taxon>
        <taxon>Puccinia</taxon>
    </lineage>
</organism>
<dbReference type="VEuPathDB" id="FungiDB:PSHT_00098"/>
<proteinExistence type="predicted"/>
<reference evidence="2" key="3">
    <citation type="journal article" date="2018" name="Mol. Plant Microbe Interact.">
        <title>Genome sequence resources for the wheat stripe rust pathogen (Puccinia striiformis f. sp. tritici) and the barley stripe rust pathogen (Puccinia striiformis f. sp. hordei).</title>
        <authorList>
            <person name="Xia C."/>
            <person name="Wang M."/>
            <person name="Yin C."/>
            <person name="Cornejo O.E."/>
            <person name="Hulbert S.H."/>
            <person name="Chen X."/>
        </authorList>
    </citation>
    <scope>NUCLEOTIDE SEQUENCE [LARGE SCALE GENOMIC DNA]</scope>
    <source>
        <strain evidence="2">93TX-2</strain>
    </source>
</reference>